<keyword evidence="3" id="KW-1185">Reference proteome</keyword>
<dbReference type="SMART" id="SM00491">
    <property type="entry name" value="HELICc2"/>
    <property type="match status" value="1"/>
</dbReference>
<dbReference type="InterPro" id="IPR045028">
    <property type="entry name" value="DinG/Rad3-like"/>
</dbReference>
<dbReference type="AlphaFoldDB" id="A0A7R9LHZ1"/>
<dbReference type="GO" id="GO:0070182">
    <property type="term" value="F:DNA polymerase binding"/>
    <property type="evidence" value="ECO:0007669"/>
    <property type="project" value="TreeGrafter"/>
</dbReference>
<reference evidence="2" key="1">
    <citation type="submission" date="2020-11" db="EMBL/GenBank/DDBJ databases">
        <authorList>
            <person name="Tran Van P."/>
        </authorList>
    </citation>
    <scope>NUCLEOTIDE SEQUENCE</scope>
</reference>
<dbReference type="Proteomes" id="UP000728032">
    <property type="component" value="Unassembled WGS sequence"/>
</dbReference>
<gene>
    <name evidence="2" type="ORF">ONB1V03_LOCUS2727</name>
</gene>
<dbReference type="GO" id="GO:0005634">
    <property type="term" value="C:nucleus"/>
    <property type="evidence" value="ECO:0007669"/>
    <property type="project" value="TreeGrafter"/>
</dbReference>
<dbReference type="Gene3D" id="3.40.50.300">
    <property type="entry name" value="P-loop containing nucleotide triphosphate hydrolases"/>
    <property type="match status" value="1"/>
</dbReference>
<sequence length="172" mass="19578">MTSPLELQSLTISGVEVLFPYKPYDIQLDYMKSIIHCCQQQKVDENQSSGAVFFGVFRGKLSEGIDLPDDYCRGVIMTGLPFPAVMDPRVILKKEYLNKANTGLTPSVWYALQMKRALNQAIGRVVRHKDDFGVIILMDSRFATLSDGLSKWIERFIEHNDNNQSPYVNQNQ</sequence>
<evidence type="ECO:0000313" key="3">
    <source>
        <dbReference type="Proteomes" id="UP000728032"/>
    </source>
</evidence>
<dbReference type="GO" id="GO:0003678">
    <property type="term" value="F:DNA helicase activity"/>
    <property type="evidence" value="ECO:0007669"/>
    <property type="project" value="TreeGrafter"/>
</dbReference>
<dbReference type="GO" id="GO:1904430">
    <property type="term" value="P:negative regulation of t-circle formation"/>
    <property type="evidence" value="ECO:0007669"/>
    <property type="project" value="TreeGrafter"/>
</dbReference>
<evidence type="ECO:0000259" key="1">
    <source>
        <dbReference type="SMART" id="SM00491"/>
    </source>
</evidence>
<name>A0A7R9LHZ1_9ACAR</name>
<dbReference type="GO" id="GO:0045910">
    <property type="term" value="P:negative regulation of DNA recombination"/>
    <property type="evidence" value="ECO:0007669"/>
    <property type="project" value="TreeGrafter"/>
</dbReference>
<dbReference type="PANTHER" id="PTHR11472:SF34">
    <property type="entry name" value="REGULATOR OF TELOMERE ELONGATION HELICASE 1"/>
    <property type="match status" value="1"/>
</dbReference>
<dbReference type="GO" id="GO:0090657">
    <property type="term" value="P:telomeric loop disassembly"/>
    <property type="evidence" value="ECO:0007669"/>
    <property type="project" value="TreeGrafter"/>
</dbReference>
<dbReference type="Pfam" id="PF13307">
    <property type="entry name" value="Helicase_C_2"/>
    <property type="match status" value="1"/>
</dbReference>
<dbReference type="GO" id="GO:0010569">
    <property type="term" value="P:regulation of double-strand break repair via homologous recombination"/>
    <property type="evidence" value="ECO:0007669"/>
    <property type="project" value="TreeGrafter"/>
</dbReference>
<accession>A0A7R9LHZ1</accession>
<dbReference type="InterPro" id="IPR006555">
    <property type="entry name" value="ATP-dep_Helicase_C"/>
</dbReference>
<dbReference type="GO" id="GO:0003676">
    <property type="term" value="F:nucleic acid binding"/>
    <property type="evidence" value="ECO:0007669"/>
    <property type="project" value="InterPro"/>
</dbReference>
<dbReference type="GO" id="GO:0016818">
    <property type="term" value="F:hydrolase activity, acting on acid anhydrides, in phosphorus-containing anhydrides"/>
    <property type="evidence" value="ECO:0007669"/>
    <property type="project" value="InterPro"/>
</dbReference>
<protein>
    <recommendedName>
        <fullName evidence="1">ATP-dependent helicase C-terminal domain-containing protein</fullName>
    </recommendedName>
</protein>
<dbReference type="GO" id="GO:0005524">
    <property type="term" value="F:ATP binding"/>
    <property type="evidence" value="ECO:0007669"/>
    <property type="project" value="InterPro"/>
</dbReference>
<dbReference type="PANTHER" id="PTHR11472">
    <property type="entry name" value="DNA REPAIR DEAD HELICASE RAD3/XP-D SUBFAMILY MEMBER"/>
    <property type="match status" value="1"/>
</dbReference>
<organism evidence="2">
    <name type="scientific">Oppiella nova</name>
    <dbReference type="NCBI Taxonomy" id="334625"/>
    <lineage>
        <taxon>Eukaryota</taxon>
        <taxon>Metazoa</taxon>
        <taxon>Ecdysozoa</taxon>
        <taxon>Arthropoda</taxon>
        <taxon>Chelicerata</taxon>
        <taxon>Arachnida</taxon>
        <taxon>Acari</taxon>
        <taxon>Acariformes</taxon>
        <taxon>Sarcoptiformes</taxon>
        <taxon>Oribatida</taxon>
        <taxon>Brachypylina</taxon>
        <taxon>Oppioidea</taxon>
        <taxon>Oppiidae</taxon>
        <taxon>Oppiella</taxon>
    </lineage>
</organism>
<dbReference type="EMBL" id="OC915507">
    <property type="protein sequence ID" value="CAD7640751.1"/>
    <property type="molecule type" value="Genomic_DNA"/>
</dbReference>
<dbReference type="OrthoDB" id="19182at2759"/>
<feature type="domain" description="ATP-dependent helicase C-terminal" evidence="1">
    <location>
        <begin position="5"/>
        <end position="144"/>
    </location>
</feature>
<dbReference type="InterPro" id="IPR027417">
    <property type="entry name" value="P-loop_NTPase"/>
</dbReference>
<proteinExistence type="predicted"/>
<evidence type="ECO:0000313" key="2">
    <source>
        <dbReference type="EMBL" id="CAD7640751.1"/>
    </source>
</evidence>
<dbReference type="EMBL" id="CAJPVJ010000682">
    <property type="protein sequence ID" value="CAG2163143.1"/>
    <property type="molecule type" value="Genomic_DNA"/>
</dbReference>